<proteinExistence type="predicted"/>
<dbReference type="OrthoDB" id="4151284at2759"/>
<keyword evidence="2" id="KW-1185">Reference proteome</keyword>
<reference evidence="1" key="1">
    <citation type="journal article" date="2020" name="Stud. Mycol.">
        <title>101 Dothideomycetes genomes: a test case for predicting lifestyles and emergence of pathogens.</title>
        <authorList>
            <person name="Haridas S."/>
            <person name="Albert R."/>
            <person name="Binder M."/>
            <person name="Bloem J."/>
            <person name="Labutti K."/>
            <person name="Salamov A."/>
            <person name="Andreopoulos B."/>
            <person name="Baker S."/>
            <person name="Barry K."/>
            <person name="Bills G."/>
            <person name="Bluhm B."/>
            <person name="Cannon C."/>
            <person name="Castanera R."/>
            <person name="Culley D."/>
            <person name="Daum C."/>
            <person name="Ezra D."/>
            <person name="Gonzalez J."/>
            <person name="Henrissat B."/>
            <person name="Kuo A."/>
            <person name="Liang C."/>
            <person name="Lipzen A."/>
            <person name="Lutzoni F."/>
            <person name="Magnuson J."/>
            <person name="Mondo S."/>
            <person name="Nolan M."/>
            <person name="Ohm R."/>
            <person name="Pangilinan J."/>
            <person name="Park H.-J."/>
            <person name="Ramirez L."/>
            <person name="Alfaro M."/>
            <person name="Sun H."/>
            <person name="Tritt A."/>
            <person name="Yoshinaga Y."/>
            <person name="Zwiers L.-H."/>
            <person name="Turgeon B."/>
            <person name="Goodwin S."/>
            <person name="Spatafora J."/>
            <person name="Crous P."/>
            <person name="Grigoriev I."/>
        </authorList>
    </citation>
    <scope>NUCLEOTIDE SEQUENCE</scope>
    <source>
        <strain evidence="1">CBS 116435</strain>
    </source>
</reference>
<comment type="caution">
    <text evidence="1">The sequence shown here is derived from an EMBL/GenBank/DDBJ whole genome shotgun (WGS) entry which is preliminary data.</text>
</comment>
<sequence>MSLSPLPPGPYTGDDLLPEAPMVYDQTRTVNTSRADVWPWVVQLGKGRGGWYCPSSWERRMPVSWRASRSVEARWQGLAVGDRVADYGFSADDYFDVAVVEPERALVYRSDRYGASFSWSLLLHEVEGPGGEGAGATVRTVVHLRFRGKIAAQGLKKRLIVWGGGILDHLTTAPMLAGLAERAEGKQAN</sequence>
<evidence type="ECO:0000313" key="2">
    <source>
        <dbReference type="Proteomes" id="UP000799441"/>
    </source>
</evidence>
<dbReference type="AlphaFoldDB" id="A0A9P4UJP7"/>
<dbReference type="Proteomes" id="UP000799441">
    <property type="component" value="Unassembled WGS sequence"/>
</dbReference>
<dbReference type="EMBL" id="MU003867">
    <property type="protein sequence ID" value="KAF2716609.1"/>
    <property type="molecule type" value="Genomic_DNA"/>
</dbReference>
<protein>
    <submittedName>
        <fullName evidence="1">Uncharacterized protein</fullName>
    </submittedName>
</protein>
<accession>A0A9P4UJP7</accession>
<gene>
    <name evidence="1" type="ORF">K431DRAFT_234997</name>
</gene>
<name>A0A9P4UJP7_9PEZI</name>
<evidence type="ECO:0000313" key="1">
    <source>
        <dbReference type="EMBL" id="KAF2716609.1"/>
    </source>
</evidence>
<organism evidence="1 2">
    <name type="scientific">Polychaeton citri CBS 116435</name>
    <dbReference type="NCBI Taxonomy" id="1314669"/>
    <lineage>
        <taxon>Eukaryota</taxon>
        <taxon>Fungi</taxon>
        <taxon>Dikarya</taxon>
        <taxon>Ascomycota</taxon>
        <taxon>Pezizomycotina</taxon>
        <taxon>Dothideomycetes</taxon>
        <taxon>Dothideomycetidae</taxon>
        <taxon>Capnodiales</taxon>
        <taxon>Capnodiaceae</taxon>
        <taxon>Polychaeton</taxon>
    </lineage>
</organism>